<organism evidence="1 2">
    <name type="scientific">Thermotalea metallivorans</name>
    <dbReference type="NCBI Taxonomy" id="520762"/>
    <lineage>
        <taxon>Bacteria</taxon>
        <taxon>Bacillati</taxon>
        <taxon>Bacillota</taxon>
        <taxon>Clostridia</taxon>
        <taxon>Peptostreptococcales</taxon>
        <taxon>Thermotaleaceae</taxon>
        <taxon>Thermotalea</taxon>
    </lineage>
</organism>
<gene>
    <name evidence="1" type="ORF">AN619_27050</name>
</gene>
<dbReference type="RefSeq" id="WP_068557800.1">
    <property type="nucleotide sequence ID" value="NZ_LOEE01000069.1"/>
</dbReference>
<dbReference type="OrthoDB" id="414708at186801"/>
<reference evidence="1 2" key="1">
    <citation type="submission" date="2015-12" db="EMBL/GenBank/DDBJ databases">
        <title>Draft genome sequence of the thermoanaerobe Thermotalea metallivorans, an isolate from the runoff channel of the Great Artesian Basin, Australia.</title>
        <authorList>
            <person name="Patel B.K."/>
        </authorList>
    </citation>
    <scope>NUCLEOTIDE SEQUENCE [LARGE SCALE GENOMIC DNA]</scope>
    <source>
        <strain evidence="1 2">B2-1</strain>
    </source>
</reference>
<dbReference type="EMBL" id="LOEE01000069">
    <property type="protein sequence ID" value="KXG74000.1"/>
    <property type="molecule type" value="Genomic_DNA"/>
</dbReference>
<comment type="caution">
    <text evidence="1">The sequence shown here is derived from an EMBL/GenBank/DDBJ whole genome shotgun (WGS) entry which is preliminary data.</text>
</comment>
<keyword evidence="2" id="KW-1185">Reference proteome</keyword>
<dbReference type="Proteomes" id="UP000070456">
    <property type="component" value="Unassembled WGS sequence"/>
</dbReference>
<name>A0A140L0C5_9FIRM</name>
<sequence length="323" mass="36332">MKISKKSLCLAVILAMLMQIFIPFSQIRSVHAAAGDAPILIVAYFEYWQDPTTGKWLYDKSATERATLANGAQSTFAQYQFPSVSIDQYKIKDIQVYDPDAIKPANLQRWTEISDADIKIYKAKNIQLGNKEELLNKEGVVQIKAGISLWGITPDVPDPVHTLAYTKKGSNVKVYRNYVPIIVTYEPVSKSKLTINYYDEISKQKIKESETRELEFNKNNVIPIPEIPTYTFKYWIYDNSGTRRNENPVNVWGIEGEHTLDIYYKGPDTLNPYVTCWGTGTPNPATLNNGSATVSVEVNGEAFNLGSDSITSWTLSIQPPSII</sequence>
<dbReference type="STRING" id="520762.AN619_27050"/>
<protein>
    <submittedName>
        <fullName evidence="1">Uncharacterized protein</fullName>
    </submittedName>
</protein>
<proteinExistence type="predicted"/>
<evidence type="ECO:0000313" key="1">
    <source>
        <dbReference type="EMBL" id="KXG74000.1"/>
    </source>
</evidence>
<evidence type="ECO:0000313" key="2">
    <source>
        <dbReference type="Proteomes" id="UP000070456"/>
    </source>
</evidence>
<accession>A0A140L0C5</accession>
<dbReference type="AlphaFoldDB" id="A0A140L0C5"/>